<dbReference type="PATRIC" id="fig|1415166.3.peg.3067"/>
<dbReference type="eggNOG" id="ENOG5033PUQ">
    <property type="taxonomic scope" value="Bacteria"/>
</dbReference>
<evidence type="ECO:0000313" key="4">
    <source>
        <dbReference type="Proteomes" id="UP000019150"/>
    </source>
</evidence>
<gene>
    <name evidence="3" type="ORF">NONO_c29930</name>
</gene>
<evidence type="ECO:0000256" key="1">
    <source>
        <dbReference type="SAM" id="MobiDB-lite"/>
    </source>
</evidence>
<keyword evidence="2" id="KW-0812">Transmembrane</keyword>
<feature type="transmembrane region" description="Helical" evidence="2">
    <location>
        <begin position="52"/>
        <end position="77"/>
    </location>
</feature>
<keyword evidence="4" id="KW-1185">Reference proteome</keyword>
<keyword evidence="2" id="KW-1133">Transmembrane helix</keyword>
<keyword evidence="2" id="KW-0472">Membrane</keyword>
<organism evidence="3 4">
    <name type="scientific">Nocardia nova SH22a</name>
    <dbReference type="NCBI Taxonomy" id="1415166"/>
    <lineage>
        <taxon>Bacteria</taxon>
        <taxon>Bacillati</taxon>
        <taxon>Actinomycetota</taxon>
        <taxon>Actinomycetes</taxon>
        <taxon>Mycobacteriales</taxon>
        <taxon>Nocardiaceae</taxon>
        <taxon>Nocardia</taxon>
    </lineage>
</organism>
<dbReference type="STRING" id="1415166.NONO_c29930"/>
<dbReference type="Proteomes" id="UP000019150">
    <property type="component" value="Chromosome"/>
</dbReference>
<protein>
    <submittedName>
        <fullName evidence="3">Uncharacterized protein</fullName>
    </submittedName>
</protein>
<name>W5TEL6_9NOCA</name>
<feature type="region of interest" description="Disordered" evidence="1">
    <location>
        <begin position="141"/>
        <end position="192"/>
    </location>
</feature>
<sequence length="192" mass="21185">MPSWWPLHLTWHGLPAPVPVGCISYFVLPAVAGAVPGRRFSARFAWRRPQTLLTAGLVVGFVWAFLFNAIPGARLGVFHYGRVIPGLALWEGTKYQYPLYDVLAMGVQMMVFTYLLGRPDAQGRTVIDMWADALSRTRVGDRRSHRATVPRSARPTPSRHTNPAPPEGGAGSSGRHPVSRVVPTLQPEPARR</sequence>
<dbReference type="EMBL" id="CP006850">
    <property type="protein sequence ID" value="AHH17780.1"/>
    <property type="molecule type" value="Genomic_DNA"/>
</dbReference>
<dbReference type="AlphaFoldDB" id="W5TEL6"/>
<dbReference type="Pfam" id="PF17198">
    <property type="entry name" value="AveC_like"/>
    <property type="match status" value="1"/>
</dbReference>
<evidence type="ECO:0000256" key="2">
    <source>
        <dbReference type="SAM" id="Phobius"/>
    </source>
</evidence>
<feature type="transmembrane region" description="Helical" evidence="2">
    <location>
        <begin position="97"/>
        <end position="117"/>
    </location>
</feature>
<accession>W5TEL6</accession>
<feature type="transmembrane region" description="Helical" evidence="2">
    <location>
        <begin position="12"/>
        <end position="31"/>
    </location>
</feature>
<proteinExistence type="predicted"/>
<reference evidence="3 4" key="1">
    <citation type="journal article" date="2014" name="Appl. Environ. Microbiol.">
        <title>Insights into the Microbial Degradation of Rubber and Gutta-Percha by Analysis of the Complete Genome of Nocardia nova SH22a.</title>
        <authorList>
            <person name="Luo Q."/>
            <person name="Hiessl S."/>
            <person name="Poehlein A."/>
            <person name="Daniel R."/>
            <person name="Steinbuchel A."/>
        </authorList>
    </citation>
    <scope>NUCLEOTIDE SEQUENCE [LARGE SCALE GENOMIC DNA]</scope>
    <source>
        <strain evidence="3">SH22a</strain>
    </source>
</reference>
<evidence type="ECO:0000313" key="3">
    <source>
        <dbReference type="EMBL" id="AHH17780.1"/>
    </source>
</evidence>
<dbReference type="KEGG" id="nno:NONO_c29930"/>
<dbReference type="InterPro" id="IPR033459">
    <property type="entry name" value="AveC-like"/>
</dbReference>
<dbReference type="HOGENOM" id="CLU_1413893_0_0_11"/>